<dbReference type="STRING" id="35622.SAMN04489764_1527"/>
<evidence type="ECO:0000256" key="5">
    <source>
        <dbReference type="ARBA" id="ARBA00022989"/>
    </source>
</evidence>
<keyword evidence="11" id="KW-1185">Reference proteome</keyword>
<dbReference type="CDD" id="cd17330">
    <property type="entry name" value="MFS_SLC46_TetA_like"/>
    <property type="match status" value="1"/>
</dbReference>
<dbReference type="Proteomes" id="UP000217103">
    <property type="component" value="Unassembled WGS sequence"/>
</dbReference>
<keyword evidence="4 8" id="KW-0812">Transmembrane</keyword>
<dbReference type="PANTHER" id="PTHR23504">
    <property type="entry name" value="MAJOR FACILITATOR SUPERFAMILY DOMAIN-CONTAINING PROTEIN 10"/>
    <property type="match status" value="1"/>
</dbReference>
<evidence type="ECO:0000256" key="1">
    <source>
        <dbReference type="ARBA" id="ARBA00004651"/>
    </source>
</evidence>
<name>A0A1H1CL51_9ACTN</name>
<evidence type="ECO:0000313" key="11">
    <source>
        <dbReference type="Proteomes" id="UP000217103"/>
    </source>
</evidence>
<feature type="transmembrane region" description="Helical" evidence="8">
    <location>
        <begin position="155"/>
        <end position="177"/>
    </location>
</feature>
<feature type="transmembrane region" description="Helical" evidence="8">
    <location>
        <begin position="266"/>
        <end position="285"/>
    </location>
</feature>
<dbReference type="GO" id="GO:0022857">
    <property type="term" value="F:transmembrane transporter activity"/>
    <property type="evidence" value="ECO:0007669"/>
    <property type="project" value="InterPro"/>
</dbReference>
<feature type="transmembrane region" description="Helical" evidence="8">
    <location>
        <begin position="233"/>
        <end position="254"/>
    </location>
</feature>
<dbReference type="InterPro" id="IPR020846">
    <property type="entry name" value="MFS_dom"/>
</dbReference>
<dbReference type="Gene3D" id="1.20.1250.20">
    <property type="entry name" value="MFS general substrate transporter like domains"/>
    <property type="match status" value="1"/>
</dbReference>
<accession>A0A1H1CL51</accession>
<sequence length="420" mass="41811">MRRRALLVICLAVFVDMLGFGIILPLLPFHAEQLGGSGLWVGGVLTAYAAAQFIAAPVLGALSDRFGRRPVLLAALAGSAVSLALTGIAGSLITLFAARLVAGLFGGAIPVAQAYVVDLTEPQERTRALGLVGASIGMGFVFGPALGAVLSGLGFAGVSFVAGGIALANFIAGWMLLPRSAAPAPADRVSAGSDERPGEQQDATPEPGGERVTPGGSPALLVSALRVSALRPVLVAIFAVTFAFVGMEATYALLGERLYGLGPAGLGMVFTGVGVVMAVVQGGLVGRLSARYGDRRVAVAGTLLMCVGLAVLPLGVAWLNYAGLVVLAAGQGLVTTTTAALIAELGGSALGGTFGVGQSASAAARATGPIAAGAAFDVHLGLPFYLGVGLCVVAALLLHHRAGATVPAARGVAEDEQTAS</sequence>
<reference evidence="10 11" key="1">
    <citation type="submission" date="2016-10" db="EMBL/GenBank/DDBJ databases">
        <authorList>
            <person name="de Groot N.N."/>
        </authorList>
    </citation>
    <scope>NUCLEOTIDE SEQUENCE [LARGE SCALE GENOMIC DNA]</scope>
    <source>
        <strain evidence="10 11">DSM 43794</strain>
    </source>
</reference>
<evidence type="ECO:0000259" key="9">
    <source>
        <dbReference type="PROSITE" id="PS50850"/>
    </source>
</evidence>
<feature type="transmembrane region" description="Helical" evidence="8">
    <location>
        <begin position="382"/>
        <end position="400"/>
    </location>
</feature>
<organism evidence="10 11">
    <name type="scientific">Thermostaphylospora chromogena</name>
    <dbReference type="NCBI Taxonomy" id="35622"/>
    <lineage>
        <taxon>Bacteria</taxon>
        <taxon>Bacillati</taxon>
        <taxon>Actinomycetota</taxon>
        <taxon>Actinomycetes</taxon>
        <taxon>Streptosporangiales</taxon>
        <taxon>Thermomonosporaceae</taxon>
        <taxon>Thermostaphylospora</taxon>
    </lineage>
</organism>
<gene>
    <name evidence="10" type="ORF">SAMN04489764_1527</name>
</gene>
<keyword evidence="6 8" id="KW-0472">Membrane</keyword>
<comment type="subcellular location">
    <subcellularLocation>
        <location evidence="1">Cell membrane</location>
        <topology evidence="1">Multi-pass membrane protein</topology>
    </subcellularLocation>
</comment>
<evidence type="ECO:0000256" key="2">
    <source>
        <dbReference type="ARBA" id="ARBA00007520"/>
    </source>
</evidence>
<dbReference type="PRINTS" id="PR01035">
    <property type="entry name" value="TCRTETA"/>
</dbReference>
<feature type="domain" description="Major facilitator superfamily (MFS) profile" evidence="9">
    <location>
        <begin position="5"/>
        <end position="406"/>
    </location>
</feature>
<evidence type="ECO:0000256" key="3">
    <source>
        <dbReference type="ARBA" id="ARBA00022448"/>
    </source>
</evidence>
<dbReference type="EMBL" id="FNKK01000002">
    <property type="protein sequence ID" value="SDQ64788.1"/>
    <property type="molecule type" value="Genomic_DNA"/>
</dbReference>
<evidence type="ECO:0000313" key="10">
    <source>
        <dbReference type="EMBL" id="SDQ64788.1"/>
    </source>
</evidence>
<evidence type="ECO:0000256" key="4">
    <source>
        <dbReference type="ARBA" id="ARBA00022692"/>
    </source>
</evidence>
<dbReference type="AlphaFoldDB" id="A0A1H1CL51"/>
<dbReference type="InterPro" id="IPR011701">
    <property type="entry name" value="MFS"/>
</dbReference>
<dbReference type="PROSITE" id="PS00216">
    <property type="entry name" value="SUGAR_TRANSPORT_1"/>
    <property type="match status" value="1"/>
</dbReference>
<dbReference type="Pfam" id="PF07690">
    <property type="entry name" value="MFS_1"/>
    <property type="match status" value="1"/>
</dbReference>
<keyword evidence="3" id="KW-0813">Transport</keyword>
<dbReference type="PROSITE" id="PS50850">
    <property type="entry name" value="MFS"/>
    <property type="match status" value="1"/>
</dbReference>
<dbReference type="InterPro" id="IPR036259">
    <property type="entry name" value="MFS_trans_sf"/>
</dbReference>
<feature type="transmembrane region" description="Helical" evidence="8">
    <location>
        <begin position="71"/>
        <end position="90"/>
    </location>
</feature>
<evidence type="ECO:0000256" key="6">
    <source>
        <dbReference type="ARBA" id="ARBA00023136"/>
    </source>
</evidence>
<proteinExistence type="inferred from homology"/>
<feature type="region of interest" description="Disordered" evidence="7">
    <location>
        <begin position="186"/>
        <end position="213"/>
    </location>
</feature>
<feature type="transmembrane region" description="Helical" evidence="8">
    <location>
        <begin position="39"/>
        <end position="59"/>
    </location>
</feature>
<keyword evidence="5 8" id="KW-1133">Transmembrane helix</keyword>
<feature type="transmembrane region" description="Helical" evidence="8">
    <location>
        <begin position="297"/>
        <end position="319"/>
    </location>
</feature>
<feature type="transmembrane region" description="Helical" evidence="8">
    <location>
        <begin position="96"/>
        <end position="116"/>
    </location>
</feature>
<feature type="transmembrane region" description="Helical" evidence="8">
    <location>
        <begin position="5"/>
        <end position="27"/>
    </location>
</feature>
<dbReference type="GO" id="GO:0005886">
    <property type="term" value="C:plasma membrane"/>
    <property type="evidence" value="ECO:0007669"/>
    <property type="project" value="UniProtKB-SubCell"/>
</dbReference>
<dbReference type="PANTHER" id="PTHR23504:SF15">
    <property type="entry name" value="MAJOR FACILITATOR SUPERFAMILY (MFS) PROFILE DOMAIN-CONTAINING PROTEIN"/>
    <property type="match status" value="1"/>
</dbReference>
<comment type="similarity">
    <text evidence="2">Belongs to the major facilitator superfamily. TCR/Tet family.</text>
</comment>
<dbReference type="InterPro" id="IPR001958">
    <property type="entry name" value="Tet-R_TetA/multi-R_MdtG-like"/>
</dbReference>
<protein>
    <submittedName>
        <fullName evidence="10">Predicted arabinose efflux permease, MFS family</fullName>
    </submittedName>
</protein>
<dbReference type="SUPFAM" id="SSF103473">
    <property type="entry name" value="MFS general substrate transporter"/>
    <property type="match status" value="1"/>
</dbReference>
<evidence type="ECO:0000256" key="7">
    <source>
        <dbReference type="SAM" id="MobiDB-lite"/>
    </source>
</evidence>
<evidence type="ECO:0000256" key="8">
    <source>
        <dbReference type="SAM" id="Phobius"/>
    </source>
</evidence>
<feature type="transmembrane region" description="Helical" evidence="8">
    <location>
        <begin position="128"/>
        <end position="149"/>
    </location>
</feature>
<dbReference type="InterPro" id="IPR005829">
    <property type="entry name" value="Sugar_transporter_CS"/>
</dbReference>